<dbReference type="GO" id="GO:0009228">
    <property type="term" value="P:thiamine biosynthetic process"/>
    <property type="evidence" value="ECO:0007669"/>
    <property type="project" value="UniProtKB-KW"/>
</dbReference>
<sequence>MSDYLIIGAGVIGMLTARELAQSGASVTLVDMNNCAQEASWAGGGIVSPLYPWRYSDPVTALATWSQTSYIHLAQQLLDETGLDPELRQKGMFMVDVEDAEKALAWGRQYQKPMERVSNEFLYQKEPNLSSGCSSALWMPEVASIRNPRLGRSLRRSMEITENINLIEQSRIEGLIVKDRSVTGVRLADQMLSGNKVILATGAWSGELLAPLGLELPVEPVKGQMMVFKAPVGLINRVVLMEGRYLIPRNDGRILVGSTLERVGFDKQTTEEAKASLYQTAISICPTLDGYELEHHWAGLRPGSPEGIPYIGAVPGYDNLYINAGHYRNGLVLAPASTRLLADVLLDRQPVIDPAPYQLEGRV</sequence>
<dbReference type="OrthoDB" id="9805337at2"/>
<dbReference type="InterPro" id="IPR006076">
    <property type="entry name" value="FAD-dep_OxRdtase"/>
</dbReference>
<dbReference type="EMBL" id="AP014545">
    <property type="protein sequence ID" value="BBB27722.1"/>
    <property type="molecule type" value="Genomic_DNA"/>
</dbReference>
<dbReference type="Gene3D" id="3.50.50.60">
    <property type="entry name" value="FAD/NAD(P)-binding domain"/>
    <property type="match status" value="1"/>
</dbReference>
<dbReference type="PANTHER" id="PTHR13847:SF289">
    <property type="entry name" value="GLYCINE OXIDASE"/>
    <property type="match status" value="1"/>
</dbReference>
<dbReference type="Pfam" id="PF01266">
    <property type="entry name" value="DAO"/>
    <property type="match status" value="1"/>
</dbReference>
<reference evidence="5 6" key="1">
    <citation type="journal article" date="2008" name="Int. J. Syst. Evol. Microbiol.">
        <title>Amphritea japonica sp. nov. and Amphritea balenae sp. nov., isolated from the sediment adjacent to sperm whale carcasses off Kagoshima, Japan.</title>
        <authorList>
            <person name="Miyazaki M."/>
            <person name="Nogi Y."/>
            <person name="Fujiwara Y."/>
            <person name="Kawato M."/>
            <person name="Nagahama T."/>
            <person name="Kubokawa K."/>
            <person name="Horikoshi K."/>
        </authorList>
    </citation>
    <scope>NUCLEOTIDE SEQUENCE [LARGE SCALE GENOMIC DNA]</scope>
    <source>
        <strain evidence="5 6">ATCC BAA-1530</strain>
    </source>
</reference>
<dbReference type="Gene3D" id="3.30.9.10">
    <property type="entry name" value="D-Amino Acid Oxidase, subunit A, domain 2"/>
    <property type="match status" value="1"/>
</dbReference>
<evidence type="ECO:0000256" key="2">
    <source>
        <dbReference type="ARBA" id="ARBA00022977"/>
    </source>
</evidence>
<dbReference type="PANTHER" id="PTHR13847">
    <property type="entry name" value="SARCOSINE DEHYDROGENASE-RELATED"/>
    <property type="match status" value="1"/>
</dbReference>
<dbReference type="SUPFAM" id="SSF51905">
    <property type="entry name" value="FAD/NAD(P)-binding domain"/>
    <property type="match status" value="1"/>
</dbReference>
<evidence type="ECO:0000313" key="5">
    <source>
        <dbReference type="EMBL" id="BBB27722.1"/>
    </source>
</evidence>
<dbReference type="KEGG" id="ajp:AMJAP_3137"/>
<proteinExistence type="predicted"/>
<accession>A0A7R6SUJ4</accession>
<dbReference type="GO" id="GO:0005737">
    <property type="term" value="C:cytoplasm"/>
    <property type="evidence" value="ECO:0007669"/>
    <property type="project" value="TreeGrafter"/>
</dbReference>
<evidence type="ECO:0000259" key="4">
    <source>
        <dbReference type="Pfam" id="PF01266"/>
    </source>
</evidence>
<organism evidence="5 6">
    <name type="scientific">Amphritea japonica ATCC BAA-1530</name>
    <dbReference type="NCBI Taxonomy" id="1278309"/>
    <lineage>
        <taxon>Bacteria</taxon>
        <taxon>Pseudomonadati</taxon>
        <taxon>Pseudomonadota</taxon>
        <taxon>Gammaproteobacteria</taxon>
        <taxon>Oceanospirillales</taxon>
        <taxon>Oceanospirillaceae</taxon>
        <taxon>Amphritea</taxon>
    </lineage>
</organism>
<evidence type="ECO:0000313" key="6">
    <source>
        <dbReference type="Proteomes" id="UP000595663"/>
    </source>
</evidence>
<dbReference type="InterPro" id="IPR036188">
    <property type="entry name" value="FAD/NAD-bd_sf"/>
</dbReference>
<dbReference type="Proteomes" id="UP000595663">
    <property type="component" value="Chromosome"/>
</dbReference>
<name>A0A7R6SUJ4_9GAMM</name>
<dbReference type="SUPFAM" id="SSF54373">
    <property type="entry name" value="FAD-linked reductases, C-terminal domain"/>
    <property type="match status" value="1"/>
</dbReference>
<dbReference type="GO" id="GO:0050660">
    <property type="term" value="F:flavin adenine dinucleotide binding"/>
    <property type="evidence" value="ECO:0007669"/>
    <property type="project" value="InterPro"/>
</dbReference>
<dbReference type="UniPathway" id="UPA00060"/>
<dbReference type="GO" id="GO:0009229">
    <property type="term" value="P:thiamine diphosphate biosynthetic process"/>
    <property type="evidence" value="ECO:0007669"/>
    <property type="project" value="UniProtKB-UniPathway"/>
</dbReference>
<dbReference type="GO" id="GO:0043799">
    <property type="term" value="F:glycine oxidase activity"/>
    <property type="evidence" value="ECO:0007669"/>
    <property type="project" value="UniProtKB-EC"/>
</dbReference>
<dbReference type="EC" id="1.4.3.19" evidence="5"/>
<keyword evidence="3 5" id="KW-0560">Oxidoreductase</keyword>
<dbReference type="RefSeq" id="WP_019622878.1">
    <property type="nucleotide sequence ID" value="NZ_AP014545.1"/>
</dbReference>
<dbReference type="AlphaFoldDB" id="A0A7R6SUJ4"/>
<dbReference type="InterPro" id="IPR012727">
    <property type="entry name" value="Gly_oxidase_ThiO"/>
</dbReference>
<evidence type="ECO:0000256" key="3">
    <source>
        <dbReference type="ARBA" id="ARBA00023002"/>
    </source>
</evidence>
<comment type="pathway">
    <text evidence="1">Cofactor biosynthesis; thiamine diphosphate biosynthesis.</text>
</comment>
<protein>
    <submittedName>
        <fullName evidence="5">Glycine oxidase</fullName>
        <ecNumber evidence="5">1.4.3.19</ecNumber>
    </submittedName>
</protein>
<keyword evidence="6" id="KW-1185">Reference proteome</keyword>
<gene>
    <name evidence="5" type="primary">thiO</name>
    <name evidence="5" type="ORF">AMJAP_3137</name>
</gene>
<evidence type="ECO:0000256" key="1">
    <source>
        <dbReference type="ARBA" id="ARBA00004948"/>
    </source>
</evidence>
<feature type="domain" description="FAD dependent oxidoreductase" evidence="4">
    <location>
        <begin position="3"/>
        <end position="343"/>
    </location>
</feature>
<keyword evidence="2" id="KW-0784">Thiamine biosynthesis</keyword>
<dbReference type="NCBIfam" id="TIGR02352">
    <property type="entry name" value="thiamin_ThiO"/>
    <property type="match status" value="1"/>
</dbReference>